<dbReference type="AlphaFoldDB" id="A0A7C2TGV6"/>
<comment type="caution">
    <text evidence="1">The sequence shown here is derived from an EMBL/GenBank/DDBJ whole genome shotgun (WGS) entry which is preliminary data.</text>
</comment>
<feature type="non-terminal residue" evidence="1">
    <location>
        <position position="103"/>
    </location>
</feature>
<dbReference type="InterPro" id="IPR027417">
    <property type="entry name" value="P-loop_NTPase"/>
</dbReference>
<dbReference type="Pfam" id="PF13177">
    <property type="entry name" value="DNA_pol3_delta2"/>
    <property type="match status" value="1"/>
</dbReference>
<name>A0A7C2TGV6_9BACT</name>
<organism evidence="1">
    <name type="scientific">Desulfurivibrio alkaliphilus</name>
    <dbReference type="NCBI Taxonomy" id="427923"/>
    <lineage>
        <taxon>Bacteria</taxon>
        <taxon>Pseudomonadati</taxon>
        <taxon>Thermodesulfobacteriota</taxon>
        <taxon>Desulfobulbia</taxon>
        <taxon>Desulfobulbales</taxon>
        <taxon>Desulfobulbaceae</taxon>
        <taxon>Desulfurivibrio</taxon>
    </lineage>
</organism>
<gene>
    <name evidence="1" type="ORF">ENN98_06495</name>
</gene>
<reference evidence="1" key="1">
    <citation type="journal article" date="2020" name="mSystems">
        <title>Genome- and Community-Level Interaction Insights into Carbon Utilization and Element Cycling Functions of Hydrothermarchaeota in Hydrothermal Sediment.</title>
        <authorList>
            <person name="Zhou Z."/>
            <person name="Liu Y."/>
            <person name="Xu W."/>
            <person name="Pan J."/>
            <person name="Luo Z.H."/>
            <person name="Li M."/>
        </authorList>
    </citation>
    <scope>NUCLEOTIDE SEQUENCE [LARGE SCALE GENOMIC DNA]</scope>
    <source>
        <strain evidence="1">SpSt-1224</strain>
    </source>
</reference>
<sequence length="103" mass="10952">MLIRFSQIIEQNKAKEMLRRAVIGGKLAHAYLFRGTTGVGKQSLAHALAAALNCHNLPVTGQHSDSSADLEACGTCPSCRKFAAGSHPDLLVVEPDGQAIKIQ</sequence>
<dbReference type="Proteomes" id="UP000885986">
    <property type="component" value="Unassembled WGS sequence"/>
</dbReference>
<dbReference type="Gene3D" id="3.40.50.300">
    <property type="entry name" value="P-loop containing nucleotide triphosphate hydrolases"/>
    <property type="match status" value="1"/>
</dbReference>
<dbReference type="SUPFAM" id="SSF52540">
    <property type="entry name" value="P-loop containing nucleoside triphosphate hydrolases"/>
    <property type="match status" value="1"/>
</dbReference>
<protein>
    <submittedName>
        <fullName evidence="1">DNA polymerase III subunit delta</fullName>
    </submittedName>
</protein>
<proteinExistence type="predicted"/>
<dbReference type="EMBL" id="DSDS01000145">
    <property type="protein sequence ID" value="HET98326.1"/>
    <property type="molecule type" value="Genomic_DNA"/>
</dbReference>
<accession>A0A7C2TGV6</accession>
<evidence type="ECO:0000313" key="1">
    <source>
        <dbReference type="EMBL" id="HET98326.1"/>
    </source>
</evidence>